<dbReference type="EMBL" id="JAZDQJ010000020">
    <property type="protein sequence ID" value="MEE1935004.1"/>
    <property type="molecule type" value="Genomic_DNA"/>
</dbReference>
<protein>
    <recommendedName>
        <fullName evidence="3">Type III effector 1</fullName>
    </recommendedName>
</protein>
<comment type="caution">
    <text evidence="1">The sequence shown here is derived from an EMBL/GenBank/DDBJ whole genome shotgun (WGS) entry which is preliminary data.</text>
</comment>
<dbReference type="Proteomes" id="UP001335100">
    <property type="component" value="Unassembled WGS sequence"/>
</dbReference>
<reference evidence="1 2" key="1">
    <citation type="submission" date="2024-01" db="EMBL/GenBank/DDBJ databases">
        <title>Unpublished Manusciprt.</title>
        <authorList>
            <person name="Duman M."/>
            <person name="Valdes E.G."/>
            <person name="Ajmi N."/>
            <person name="Altun S."/>
            <person name="Saticioglu I.B."/>
        </authorList>
    </citation>
    <scope>NUCLEOTIDE SEQUENCE [LARGE SCALE GENOMIC DNA]</scope>
    <source>
        <strain evidence="1 2">148P</strain>
    </source>
</reference>
<accession>A0ABU7HTZ2</accession>
<name>A0ABU7HTZ2_9PSED</name>
<evidence type="ECO:0000313" key="1">
    <source>
        <dbReference type="EMBL" id="MEE1935004.1"/>
    </source>
</evidence>
<organism evidence="1 2">
    <name type="scientific">Pseudomonas ulcerans</name>
    <dbReference type="NCBI Taxonomy" id="3115852"/>
    <lineage>
        <taxon>Bacteria</taxon>
        <taxon>Pseudomonadati</taxon>
        <taxon>Pseudomonadota</taxon>
        <taxon>Gammaproteobacteria</taxon>
        <taxon>Pseudomonadales</taxon>
        <taxon>Pseudomonadaceae</taxon>
        <taxon>Pseudomonas</taxon>
    </lineage>
</organism>
<gene>
    <name evidence="1" type="ORF">V0R50_17385</name>
</gene>
<sequence length="1315" mass="147486">MSMKTEDDAARLPLLQLTRWALWIDAFFDGRPSFEAFARERLMIHLRFYYPTGDVAPSFPQALLRGLLQRMIDGRLADFDPDLHGPLRWLDGVGEPEDDEGWSERQQVVMQVIEGAASGLLADYCQMLQRRWAQRPAGLDADSAMGERFLNSLEEHCSALKTLFCVETLKRFDGETLLQHLGSLDERWRLSFAEEGSLPEAQRREVDTLIRTTLGDWFSGLGRDELDRLRDFQRRHALLREQLRLLMAGVETLSAHARLAIIEYCRRVRGIEVEPDELQVVTRFEQPYPALTRTLRLAELVAEGPLLSGAGKTRTLQQDTGALNSLLPDDLLDELLREVDPRATYHRCLAERYASAEVFAALHDLNDLRLQQSAFIARCKGHLGAESYARVLRVRADNGAGRDEPGDKVTGVSQFPDEPLAQLLLFYREDEPRRLSDLVLYAPGKPDGQEWIELPSLRALAVELGRWVGSEAGMRYLLDRLNVKAQRSAEQFYLDVRERPDAWDLSRDHRGPQHGYAECSRYLIGQGRDNHLDQVAWYEAPLWFAELPLAKRQLIAGLNEDLRLLDQAMQQQVDEQESFLAFSRRTVKAEIASYLRECGVTEEVDPQTILFDFLPDLAGSAKISRTLLDLAMYGHEDNWGLDNPRMPVRSSVGQDLSGVRAAELTTYLRSAYIGERYARSIRDRFLDPGKPAYARRRQLHFALAQTTLLRDVHVTHGKGMIEAADRDWLLDEIGRLGEVRQPQGDSADNIAGDGVFRFTLDGRNSTGLYLFRRVVGGVAHDWLYTPQAPDRLTLRKYKSFAGAGRGAMHDWYLQHLRFVDRPVVAEWLVRLAKGEGSRDTLREGSRISDFMAEYDQFLESHVSDIEAVTRSRRQVITEQVTKGLLYAAFPLSLAFPPLGFALDAVFIAIGSYKAIASHIADDDSAALDHWLGVAAGLWGIALPGAWGVLGQVSRAGLRKASEASRWNQLTQQARPGIRQGERAVLSVMDEQRAIKRVPDNLRRMEKGGIWRGVYRHGGVDGRETFYVNHRGRYFQVLHDRDKHTLRLVDPQHPRAFYRVPIRLEAENLWQFNSQVGVRGGGSTLYLGQVREVADAFAARTNPLPQRGALQGEGLIARFEPGGSDNYLYSLNIESCVVACLYNPASRSGAVIHIDHNVGRLVEDALESALASINRGSPGGRIRATLVGGDWLSSGADIGGPVRSALARRGIQADWDHWSYSSCLGNIYGVRLDLAEGVASVFTSTRSSVQKVIDPILLDAVRGGTSDMAGRARRFMTRFQREPLVQHAGGEVTTLSGQPATARQIEAHALQLTTLN</sequence>
<evidence type="ECO:0008006" key="3">
    <source>
        <dbReference type="Google" id="ProtNLM"/>
    </source>
</evidence>
<evidence type="ECO:0000313" key="2">
    <source>
        <dbReference type="Proteomes" id="UP001335100"/>
    </source>
</evidence>
<proteinExistence type="predicted"/>
<keyword evidence="2" id="KW-1185">Reference proteome</keyword>
<dbReference type="RefSeq" id="WP_330075757.1">
    <property type="nucleotide sequence ID" value="NZ_JAZDQJ010000020.1"/>
</dbReference>